<dbReference type="EMBL" id="JACHCA010000004">
    <property type="protein sequence ID" value="MBB6127591.1"/>
    <property type="molecule type" value="Genomic_DNA"/>
</dbReference>
<organism evidence="2 3">
    <name type="scientific">Mucilaginibacter lappiensis</name>
    <dbReference type="NCBI Taxonomy" id="354630"/>
    <lineage>
        <taxon>Bacteria</taxon>
        <taxon>Pseudomonadati</taxon>
        <taxon>Bacteroidota</taxon>
        <taxon>Sphingobacteriia</taxon>
        <taxon>Sphingobacteriales</taxon>
        <taxon>Sphingobacteriaceae</taxon>
        <taxon>Mucilaginibacter</taxon>
    </lineage>
</organism>
<dbReference type="InterPro" id="IPR050712">
    <property type="entry name" value="NAD(P)H-dep_reductase"/>
</dbReference>
<dbReference type="PANTHER" id="PTHR30543">
    <property type="entry name" value="CHROMATE REDUCTASE"/>
    <property type="match status" value="1"/>
</dbReference>
<dbReference type="GO" id="GO:0010181">
    <property type="term" value="F:FMN binding"/>
    <property type="evidence" value="ECO:0007669"/>
    <property type="project" value="TreeGrafter"/>
</dbReference>
<dbReference type="InterPro" id="IPR029039">
    <property type="entry name" value="Flavoprotein-like_sf"/>
</dbReference>
<protein>
    <submittedName>
        <fullName evidence="2">NAD(P)H-dependent FMN reductase</fullName>
    </submittedName>
</protein>
<dbReference type="Proteomes" id="UP000548326">
    <property type="component" value="Unassembled WGS sequence"/>
</dbReference>
<sequence length="192" mass="20599">MNKPFKTDDTPILKGTRILAISGSLRFGSSNHHILKYLATQVPADINFTIYDELALIPPFDPGLDNDSPPEPVANLRELLAAVDGVIICTPEYAFGVPGQLKNMLDWLVSSSSLVKKPVALITASLGGEHAHASLLLTLGALNSSVIDGATLVISFIRSKINAEGHIIHQGTEESLKIVLHNFLTLVTDSPQ</sequence>
<accession>A0A841JHV9</accession>
<dbReference type="PANTHER" id="PTHR30543:SF21">
    <property type="entry name" value="NAD(P)H-DEPENDENT FMN REDUCTASE LOT6"/>
    <property type="match status" value="1"/>
</dbReference>
<dbReference type="RefSeq" id="WP_183586880.1">
    <property type="nucleotide sequence ID" value="NZ_JACHCA010000004.1"/>
</dbReference>
<dbReference type="GO" id="GO:0016491">
    <property type="term" value="F:oxidoreductase activity"/>
    <property type="evidence" value="ECO:0007669"/>
    <property type="project" value="InterPro"/>
</dbReference>
<dbReference type="SUPFAM" id="SSF52218">
    <property type="entry name" value="Flavoproteins"/>
    <property type="match status" value="1"/>
</dbReference>
<dbReference type="Gene3D" id="3.40.50.360">
    <property type="match status" value="1"/>
</dbReference>
<dbReference type="GO" id="GO:0005829">
    <property type="term" value="C:cytosol"/>
    <property type="evidence" value="ECO:0007669"/>
    <property type="project" value="TreeGrafter"/>
</dbReference>
<dbReference type="InterPro" id="IPR005025">
    <property type="entry name" value="FMN_Rdtase-like_dom"/>
</dbReference>
<evidence type="ECO:0000313" key="2">
    <source>
        <dbReference type="EMBL" id="MBB6127591.1"/>
    </source>
</evidence>
<dbReference type="AlphaFoldDB" id="A0A841JHV9"/>
<comment type="caution">
    <text evidence="2">The sequence shown here is derived from an EMBL/GenBank/DDBJ whole genome shotgun (WGS) entry which is preliminary data.</text>
</comment>
<reference evidence="2 3" key="1">
    <citation type="submission" date="2020-08" db="EMBL/GenBank/DDBJ databases">
        <title>Genomic Encyclopedia of Type Strains, Phase IV (KMG-V): Genome sequencing to study the core and pangenomes of soil and plant-associated prokaryotes.</title>
        <authorList>
            <person name="Whitman W."/>
        </authorList>
    </citation>
    <scope>NUCLEOTIDE SEQUENCE [LARGE SCALE GENOMIC DNA]</scope>
    <source>
        <strain evidence="2 3">MP601</strain>
    </source>
</reference>
<gene>
    <name evidence="2" type="ORF">HDF22_001699</name>
</gene>
<dbReference type="Pfam" id="PF03358">
    <property type="entry name" value="FMN_red"/>
    <property type="match status" value="1"/>
</dbReference>
<evidence type="ECO:0000259" key="1">
    <source>
        <dbReference type="Pfam" id="PF03358"/>
    </source>
</evidence>
<feature type="domain" description="NADPH-dependent FMN reductase-like" evidence="1">
    <location>
        <begin position="16"/>
        <end position="155"/>
    </location>
</feature>
<name>A0A841JHV9_9SPHI</name>
<proteinExistence type="predicted"/>
<evidence type="ECO:0000313" key="3">
    <source>
        <dbReference type="Proteomes" id="UP000548326"/>
    </source>
</evidence>